<feature type="domain" description="ATP-grasp" evidence="7">
    <location>
        <begin position="110"/>
        <end position="298"/>
    </location>
</feature>
<dbReference type="Gene3D" id="3.40.50.20">
    <property type="match status" value="1"/>
</dbReference>
<dbReference type="FunFam" id="3.30.1490.20:FF:000015">
    <property type="entry name" value="N5-carboxyaminoimidazole ribonucleotide synthase"/>
    <property type="match status" value="1"/>
</dbReference>
<dbReference type="SUPFAM" id="SSF56059">
    <property type="entry name" value="Glutathione synthetase ATP-binding domain-like"/>
    <property type="match status" value="1"/>
</dbReference>
<dbReference type="SUPFAM" id="SSF52440">
    <property type="entry name" value="PreATP-grasp domain"/>
    <property type="match status" value="1"/>
</dbReference>
<dbReference type="EC" id="6.3.4.18" evidence="5 6"/>
<evidence type="ECO:0000256" key="1">
    <source>
        <dbReference type="ARBA" id="ARBA00022598"/>
    </source>
</evidence>
<feature type="binding site" evidence="5">
    <location>
        <position position="214"/>
    </location>
    <ligand>
        <name>ATP</name>
        <dbReference type="ChEBI" id="CHEBI:30616"/>
    </ligand>
</feature>
<comment type="pathway">
    <text evidence="5 6">Purine metabolism; IMP biosynthesis via de novo pathway; 5-amino-1-(5-phospho-D-ribosyl)imidazole-4-carboxylate from 5-amino-1-(5-phospho-D-ribosyl)imidazole (N5-CAIR route): step 1/2.</text>
</comment>
<comment type="function">
    <text evidence="6">Catalyzes the ATP-dependent conversion of 5-aminoimidazole ribonucleotide (AIR) and HCO(3)- to N5-carboxyaminoimidazole ribonucleotide (N5-CAIR).</text>
</comment>
<dbReference type="Proteomes" id="UP000503399">
    <property type="component" value="Chromosome"/>
</dbReference>
<dbReference type="Gene3D" id="3.30.470.20">
    <property type="entry name" value="ATP-grasp fold, B domain"/>
    <property type="match status" value="1"/>
</dbReference>
<dbReference type="KEGG" id="hfv:R50_1605"/>
<protein>
    <recommendedName>
        <fullName evidence="5 6">N5-carboxyaminoimidazole ribonucleotide synthase</fullName>
        <shortName evidence="5 6">N5-CAIR synthase</shortName>
        <ecNumber evidence="5 6">6.3.4.18</ecNumber>
    </recommendedName>
    <alternativeName>
        <fullName evidence="5 6">5-(carboxyamino)imidazole ribonucleotide synthetase</fullName>
    </alternativeName>
</protein>
<feature type="binding site" evidence="5">
    <location>
        <begin position="268"/>
        <end position="269"/>
    </location>
    <ligand>
        <name>ATP</name>
        <dbReference type="ChEBI" id="CHEBI:30616"/>
    </ligand>
</feature>
<dbReference type="Pfam" id="PF17769">
    <property type="entry name" value="PurK_C"/>
    <property type="match status" value="1"/>
</dbReference>
<feature type="binding site" evidence="5">
    <location>
        <position position="106"/>
    </location>
    <ligand>
        <name>ATP</name>
        <dbReference type="ChEBI" id="CHEBI:30616"/>
    </ligand>
</feature>
<dbReference type="NCBIfam" id="NF004676">
    <property type="entry name" value="PRK06019.1-2"/>
    <property type="match status" value="1"/>
</dbReference>
<comment type="similarity">
    <text evidence="5 6">Belongs to the PurK/PurT family.</text>
</comment>
<evidence type="ECO:0000256" key="4">
    <source>
        <dbReference type="ARBA" id="ARBA00022840"/>
    </source>
</evidence>
<dbReference type="SUPFAM" id="SSF51246">
    <property type="entry name" value="Rudiment single hybrid motif"/>
    <property type="match status" value="1"/>
</dbReference>
<feature type="binding site" evidence="5">
    <location>
        <begin position="183"/>
        <end position="186"/>
    </location>
    <ligand>
        <name>ATP</name>
        <dbReference type="ChEBI" id="CHEBI:30616"/>
    </ligand>
</feature>
<dbReference type="UniPathway" id="UPA00074">
    <property type="reaction ID" value="UER00942"/>
</dbReference>
<dbReference type="GO" id="GO:0006189">
    <property type="term" value="P:'de novo' IMP biosynthetic process"/>
    <property type="evidence" value="ECO:0007669"/>
    <property type="project" value="UniProtKB-UniRule"/>
</dbReference>
<evidence type="ECO:0000313" key="8">
    <source>
        <dbReference type="EMBL" id="CAB1129106.1"/>
    </source>
</evidence>
<dbReference type="GO" id="GO:0034028">
    <property type="term" value="F:5-(carboxyamino)imidazole ribonucleotide synthase activity"/>
    <property type="evidence" value="ECO:0007669"/>
    <property type="project" value="UniProtKB-UniRule"/>
</dbReference>
<dbReference type="InterPro" id="IPR011054">
    <property type="entry name" value="Rudment_hybrid_motif"/>
</dbReference>
<dbReference type="Pfam" id="PF22660">
    <property type="entry name" value="RS_preATP-grasp-like"/>
    <property type="match status" value="1"/>
</dbReference>
<dbReference type="PROSITE" id="PS00065">
    <property type="entry name" value="D_2_HYDROXYACID_DH_1"/>
    <property type="match status" value="1"/>
</dbReference>
<dbReference type="EMBL" id="LR778114">
    <property type="protein sequence ID" value="CAB1129106.1"/>
    <property type="molecule type" value="Genomic_DNA"/>
</dbReference>
<dbReference type="NCBIfam" id="TIGR01161">
    <property type="entry name" value="purK"/>
    <property type="match status" value="1"/>
</dbReference>
<dbReference type="FunFam" id="3.30.470.20:FF:000029">
    <property type="entry name" value="N5-carboxyaminoimidazole ribonucleotide synthase"/>
    <property type="match status" value="1"/>
</dbReference>
<dbReference type="PROSITE" id="PS50975">
    <property type="entry name" value="ATP_GRASP"/>
    <property type="match status" value="1"/>
</dbReference>
<dbReference type="InterPro" id="IPR011761">
    <property type="entry name" value="ATP-grasp"/>
</dbReference>
<keyword evidence="4 5" id="KW-0067">ATP-binding</keyword>
<evidence type="ECO:0000256" key="5">
    <source>
        <dbReference type="HAMAP-Rule" id="MF_01928"/>
    </source>
</evidence>
<accession>A0A6F8ZH40</accession>
<dbReference type="InterPro" id="IPR054350">
    <property type="entry name" value="PurT/PurK_preATP-grasp"/>
</dbReference>
<dbReference type="GO" id="GO:0004638">
    <property type="term" value="F:phosphoribosylaminoimidazole carboxylase activity"/>
    <property type="evidence" value="ECO:0007669"/>
    <property type="project" value="InterPro"/>
</dbReference>
<dbReference type="GO" id="GO:0046872">
    <property type="term" value="F:metal ion binding"/>
    <property type="evidence" value="ECO:0007669"/>
    <property type="project" value="InterPro"/>
</dbReference>
<dbReference type="PANTHER" id="PTHR11609">
    <property type="entry name" value="PURINE BIOSYNTHESIS PROTEIN 6/7, PUR6/7"/>
    <property type="match status" value="1"/>
</dbReference>
<evidence type="ECO:0000256" key="6">
    <source>
        <dbReference type="RuleBase" id="RU361200"/>
    </source>
</evidence>
<keyword evidence="9" id="KW-1185">Reference proteome</keyword>
<organism evidence="8 9">
    <name type="scientific">Candidatus Hydrogenisulfobacillus filiaventi</name>
    <dbReference type="NCBI Taxonomy" id="2707344"/>
    <lineage>
        <taxon>Bacteria</taxon>
        <taxon>Bacillati</taxon>
        <taxon>Bacillota</taxon>
        <taxon>Clostridia</taxon>
        <taxon>Eubacteriales</taxon>
        <taxon>Clostridiales Family XVII. Incertae Sedis</taxon>
        <taxon>Candidatus Hydrogenisulfobacillus</taxon>
    </lineage>
</organism>
<reference evidence="8 9" key="1">
    <citation type="submission" date="2020-02" db="EMBL/GenBank/DDBJ databases">
        <authorList>
            <person name="Hogendoorn C."/>
        </authorList>
    </citation>
    <scope>NUCLEOTIDE SEQUENCE [LARGE SCALE GENOMIC DNA]</scope>
    <source>
        <strain evidence="8">R501</strain>
    </source>
</reference>
<dbReference type="Pfam" id="PF02222">
    <property type="entry name" value="ATP-grasp"/>
    <property type="match status" value="1"/>
</dbReference>
<comment type="catalytic activity">
    <reaction evidence="5 6">
        <text>5-amino-1-(5-phospho-beta-D-ribosyl)imidazole + hydrogencarbonate + ATP = 5-carboxyamino-1-(5-phospho-D-ribosyl)imidazole + ADP + phosphate + 2 H(+)</text>
        <dbReference type="Rhea" id="RHEA:19317"/>
        <dbReference type="ChEBI" id="CHEBI:15378"/>
        <dbReference type="ChEBI" id="CHEBI:17544"/>
        <dbReference type="ChEBI" id="CHEBI:30616"/>
        <dbReference type="ChEBI" id="CHEBI:43474"/>
        <dbReference type="ChEBI" id="CHEBI:58730"/>
        <dbReference type="ChEBI" id="CHEBI:137981"/>
        <dbReference type="ChEBI" id="CHEBI:456216"/>
        <dbReference type="EC" id="6.3.4.18"/>
    </reaction>
</comment>
<dbReference type="GO" id="GO:0005524">
    <property type="term" value="F:ATP binding"/>
    <property type="evidence" value="ECO:0007669"/>
    <property type="project" value="UniProtKB-UniRule"/>
</dbReference>
<dbReference type="NCBIfam" id="NF004679">
    <property type="entry name" value="PRK06019.1-5"/>
    <property type="match status" value="1"/>
</dbReference>
<evidence type="ECO:0000313" key="9">
    <source>
        <dbReference type="Proteomes" id="UP000503399"/>
    </source>
</evidence>
<dbReference type="HAMAP" id="MF_01928">
    <property type="entry name" value="PurK"/>
    <property type="match status" value="1"/>
</dbReference>
<sequence>MSVLPAGSTIGIIGGGQLGRLTALEARRLGYRTCVWDPQPGSPAAQVADAQIVAAFGDPDAAEALARRVQVATYEFENVPAGTVEQLEARIPVYPGSRMLRITQHRLREKETLSRWGFPVPRFAAVRTLPDLHAALARVPLPVVLKTATGGYDGKGQAVAHTAAEAEAAYRRLIARSDALIVEEFLDLALELSVICARDRRGQTACFPPAENRHREGILDLSAVPARVDAAVASQARELALGIIRQLELVGVLAVEMFLTRAGRLLVNELAPRPHNSGHYTLDACATSQFEQLVRAVTGLPLGSPVLYAPAAMANLLGDLWPPAGQPDFGPVLAVPGVRLYLYGKDEARPGRKMGHLTCVAGPVETAVERVLSARSRLSGTRQPA</sequence>
<comment type="function">
    <text evidence="5">Catalyzes the ATP-dependent conversion of 5-aminoimidazole ribonucleotide (AIR) and HCO(3)(-) to N5-carboxyaminoimidazole ribonucleotide (N5-CAIR).</text>
</comment>
<feature type="binding site" evidence="5">
    <location>
        <position position="146"/>
    </location>
    <ligand>
        <name>ATP</name>
        <dbReference type="ChEBI" id="CHEBI:30616"/>
    </ligand>
</feature>
<dbReference type="GO" id="GO:0005829">
    <property type="term" value="C:cytosol"/>
    <property type="evidence" value="ECO:0007669"/>
    <property type="project" value="TreeGrafter"/>
</dbReference>
<proteinExistence type="inferred from homology"/>
<dbReference type="InterPro" id="IPR013815">
    <property type="entry name" value="ATP_grasp_subdomain_1"/>
</dbReference>
<feature type="binding site" evidence="5">
    <location>
        <position position="191"/>
    </location>
    <ligand>
        <name>ATP</name>
        <dbReference type="ChEBI" id="CHEBI:30616"/>
    </ligand>
</feature>
<name>A0A6F8ZH40_9FIRM</name>
<dbReference type="Gene3D" id="3.30.1490.20">
    <property type="entry name" value="ATP-grasp fold, A domain"/>
    <property type="match status" value="1"/>
</dbReference>
<keyword evidence="1 5" id="KW-0436">Ligase</keyword>
<dbReference type="InterPro" id="IPR016185">
    <property type="entry name" value="PreATP-grasp_dom_sf"/>
</dbReference>
<dbReference type="InterPro" id="IPR003135">
    <property type="entry name" value="ATP-grasp_carboxylate-amine"/>
</dbReference>
<keyword evidence="2 5" id="KW-0547">Nucleotide-binding</keyword>
<evidence type="ECO:0000259" key="7">
    <source>
        <dbReference type="PROSITE" id="PS50975"/>
    </source>
</evidence>
<feature type="binding site" evidence="5">
    <location>
        <begin position="151"/>
        <end position="157"/>
    </location>
    <ligand>
        <name>ATP</name>
        <dbReference type="ChEBI" id="CHEBI:30616"/>
    </ligand>
</feature>
<keyword evidence="3 5" id="KW-0658">Purine biosynthesis</keyword>
<evidence type="ECO:0000256" key="2">
    <source>
        <dbReference type="ARBA" id="ARBA00022741"/>
    </source>
</evidence>
<dbReference type="NCBIfam" id="NF004675">
    <property type="entry name" value="PRK06019.1-1"/>
    <property type="match status" value="1"/>
</dbReference>
<dbReference type="PANTHER" id="PTHR11609:SF5">
    <property type="entry name" value="PHOSPHORIBOSYLAMINOIMIDAZOLE CARBOXYLASE"/>
    <property type="match status" value="1"/>
</dbReference>
<dbReference type="InterPro" id="IPR040686">
    <property type="entry name" value="PurK_C"/>
</dbReference>
<dbReference type="AlphaFoldDB" id="A0A6F8ZH40"/>
<dbReference type="InterPro" id="IPR005875">
    <property type="entry name" value="PurK"/>
</dbReference>
<evidence type="ECO:0000256" key="3">
    <source>
        <dbReference type="ARBA" id="ARBA00022755"/>
    </source>
</evidence>
<gene>
    <name evidence="5 6 8" type="primary">purK</name>
    <name evidence="8" type="ORF">R50_1605</name>
</gene>
<comment type="subunit">
    <text evidence="5 6">Homodimer.</text>
</comment>
<dbReference type="InterPro" id="IPR029752">
    <property type="entry name" value="D-isomer_DH_CS1"/>
</dbReference>